<keyword evidence="5 7" id="KW-1133">Transmembrane helix</keyword>
<keyword evidence="9" id="KW-0762">Sugar transport</keyword>
<dbReference type="Proteomes" id="UP000295063">
    <property type="component" value="Unassembled WGS sequence"/>
</dbReference>
<evidence type="ECO:0000313" key="9">
    <source>
        <dbReference type="EMBL" id="TCL33548.1"/>
    </source>
</evidence>
<keyword evidence="4 7" id="KW-0812">Transmembrane</keyword>
<evidence type="ECO:0000313" key="10">
    <source>
        <dbReference type="Proteomes" id="UP000295063"/>
    </source>
</evidence>
<evidence type="ECO:0000256" key="5">
    <source>
        <dbReference type="ARBA" id="ARBA00022989"/>
    </source>
</evidence>
<comment type="similarity">
    <text evidence="7">Belongs to the binding-protein-dependent transport system permease family.</text>
</comment>
<evidence type="ECO:0000259" key="8">
    <source>
        <dbReference type="PROSITE" id="PS50928"/>
    </source>
</evidence>
<dbReference type="PANTHER" id="PTHR43005">
    <property type="entry name" value="BLR7065 PROTEIN"/>
    <property type="match status" value="1"/>
</dbReference>
<dbReference type="PANTHER" id="PTHR43005:SF2">
    <property type="entry name" value="INTEGRAL MEMBRANE SUGAR TRANSPORT PROTEIN"/>
    <property type="match status" value="1"/>
</dbReference>
<dbReference type="InterPro" id="IPR000515">
    <property type="entry name" value="MetI-like"/>
</dbReference>
<feature type="transmembrane region" description="Helical" evidence="7">
    <location>
        <begin position="287"/>
        <end position="309"/>
    </location>
</feature>
<accession>A0A4R1PPY6</accession>
<dbReference type="GO" id="GO:0055085">
    <property type="term" value="P:transmembrane transport"/>
    <property type="evidence" value="ECO:0007669"/>
    <property type="project" value="InterPro"/>
</dbReference>
<organism evidence="9 10">
    <name type="scientific">Anaerospora hongkongensis</name>
    <dbReference type="NCBI Taxonomy" id="244830"/>
    <lineage>
        <taxon>Bacteria</taxon>
        <taxon>Bacillati</taxon>
        <taxon>Bacillota</taxon>
        <taxon>Negativicutes</taxon>
        <taxon>Selenomonadales</taxon>
        <taxon>Sporomusaceae</taxon>
        <taxon>Anaerospora</taxon>
    </lineage>
</organism>
<feature type="transmembrane region" description="Helical" evidence="7">
    <location>
        <begin position="100"/>
        <end position="119"/>
    </location>
</feature>
<proteinExistence type="inferred from homology"/>
<evidence type="ECO:0000256" key="6">
    <source>
        <dbReference type="ARBA" id="ARBA00023136"/>
    </source>
</evidence>
<comment type="subcellular location">
    <subcellularLocation>
        <location evidence="1 7">Cell membrane</location>
        <topology evidence="1 7">Multi-pass membrane protein</topology>
    </subcellularLocation>
</comment>
<feature type="transmembrane region" description="Helical" evidence="7">
    <location>
        <begin position="131"/>
        <end position="151"/>
    </location>
</feature>
<evidence type="ECO:0000256" key="7">
    <source>
        <dbReference type="RuleBase" id="RU363032"/>
    </source>
</evidence>
<feature type="transmembrane region" description="Helical" evidence="7">
    <location>
        <begin position="32"/>
        <end position="51"/>
    </location>
</feature>
<comment type="caution">
    <text evidence="9">The sequence shown here is derived from an EMBL/GenBank/DDBJ whole genome shotgun (WGS) entry which is preliminary data.</text>
</comment>
<keyword evidence="3" id="KW-1003">Cell membrane</keyword>
<dbReference type="EMBL" id="SLUI01000017">
    <property type="protein sequence ID" value="TCL33548.1"/>
    <property type="molecule type" value="Genomic_DNA"/>
</dbReference>
<dbReference type="PROSITE" id="PS50928">
    <property type="entry name" value="ABC_TM1"/>
    <property type="match status" value="1"/>
</dbReference>
<dbReference type="Pfam" id="PF00528">
    <property type="entry name" value="BPD_transp_1"/>
    <property type="match status" value="1"/>
</dbReference>
<protein>
    <submittedName>
        <fullName evidence="9">Multiple sugar transport system permease protein</fullName>
    </submittedName>
</protein>
<keyword evidence="10" id="KW-1185">Reference proteome</keyword>
<evidence type="ECO:0000256" key="4">
    <source>
        <dbReference type="ARBA" id="ARBA00022692"/>
    </source>
</evidence>
<evidence type="ECO:0000256" key="3">
    <source>
        <dbReference type="ARBA" id="ARBA00022475"/>
    </source>
</evidence>
<sequence>MQLPLKRKAQEQLGYTPQKRTKEQKKIDIEKLFPYFFIAPAILLIASFWFYPLANVFYYSLQNYNANTPFYNGFAGLDNFKTILFDDPQFLPSLINSFKWVVSQVSLQVILGLSIALTLNQKFKGRTFLRAMAFTPWAISGVLTSVMWSLMYNEHMGVVNDLFMKLNLISHKYAWVADLDTVFSAVVVAELWRGIPFFSITLLSALQGIPEELYEAARVDGAGRVKTFFHITLPQLKNTLVLTTLLRCVWEYNNVDLIFNLTGGGPAHHTTTLTMYVAELAIRENNFGYGSAITVVSFVILLIFAMTYLKLSRMERGAEG</sequence>
<evidence type="ECO:0000256" key="2">
    <source>
        <dbReference type="ARBA" id="ARBA00022448"/>
    </source>
</evidence>
<keyword evidence="2 7" id="KW-0813">Transport</keyword>
<evidence type="ECO:0000256" key="1">
    <source>
        <dbReference type="ARBA" id="ARBA00004651"/>
    </source>
</evidence>
<keyword evidence="6 7" id="KW-0472">Membrane</keyword>
<feature type="domain" description="ABC transmembrane type-1" evidence="8">
    <location>
        <begin position="94"/>
        <end position="308"/>
    </location>
</feature>
<dbReference type="InterPro" id="IPR035906">
    <property type="entry name" value="MetI-like_sf"/>
</dbReference>
<reference evidence="9 10" key="1">
    <citation type="submission" date="2019-03" db="EMBL/GenBank/DDBJ databases">
        <title>Genomic Encyclopedia of Type Strains, Phase IV (KMG-IV): sequencing the most valuable type-strain genomes for metagenomic binning, comparative biology and taxonomic classification.</title>
        <authorList>
            <person name="Goeker M."/>
        </authorList>
    </citation>
    <scope>NUCLEOTIDE SEQUENCE [LARGE SCALE GENOMIC DNA]</scope>
    <source>
        <strain evidence="9 10">DSM 15969</strain>
    </source>
</reference>
<name>A0A4R1PPY6_9FIRM</name>
<dbReference type="Gene3D" id="1.10.3720.10">
    <property type="entry name" value="MetI-like"/>
    <property type="match status" value="1"/>
</dbReference>
<dbReference type="GO" id="GO:0005886">
    <property type="term" value="C:plasma membrane"/>
    <property type="evidence" value="ECO:0007669"/>
    <property type="project" value="UniProtKB-SubCell"/>
</dbReference>
<dbReference type="SUPFAM" id="SSF161098">
    <property type="entry name" value="MetI-like"/>
    <property type="match status" value="1"/>
</dbReference>
<gene>
    <name evidence="9" type="ORF">EV210_1173</name>
</gene>
<dbReference type="CDD" id="cd06261">
    <property type="entry name" value="TM_PBP2"/>
    <property type="match status" value="1"/>
</dbReference>
<dbReference type="AlphaFoldDB" id="A0A4R1PPY6"/>